<feature type="transmembrane region" description="Helical" evidence="7">
    <location>
        <begin position="144"/>
        <end position="165"/>
    </location>
</feature>
<sequence>MEATAMHVAGGTVGTPVTIVFSVAAVAALGFCAARARTHLDRPSALTAGLLAVLLLTAQLINHLLPGVHGHLIGGALAAMLVGPWIGALTVTGVLILDGLLFGDDLSTLGLNVLNLAILGTAAAYLLVAALLRGLPRNPDGLATIALTTAMVSAGAAAAGAGLQYALGGDPPLNGLTGQMVGTQVLIGIGEGLITAAAVVALARFRPALVHAVTGPRVKRTPPAVPAAVAGEPESLYRVVRRRGHTAY</sequence>
<evidence type="ECO:0000256" key="3">
    <source>
        <dbReference type="ARBA" id="ARBA00022475"/>
    </source>
</evidence>
<dbReference type="AlphaFoldDB" id="A0A7W5AB93"/>
<dbReference type="GO" id="GO:0000041">
    <property type="term" value="P:transition metal ion transport"/>
    <property type="evidence" value="ECO:0007669"/>
    <property type="project" value="InterPro"/>
</dbReference>
<feature type="transmembrane region" description="Helical" evidence="7">
    <location>
        <begin position="109"/>
        <end position="132"/>
    </location>
</feature>
<organism evidence="8 9">
    <name type="scientific">Actinoplanes campanulatus</name>
    <dbReference type="NCBI Taxonomy" id="113559"/>
    <lineage>
        <taxon>Bacteria</taxon>
        <taxon>Bacillati</taxon>
        <taxon>Actinomycetota</taxon>
        <taxon>Actinomycetes</taxon>
        <taxon>Micromonosporales</taxon>
        <taxon>Micromonosporaceae</taxon>
        <taxon>Actinoplanes</taxon>
    </lineage>
</organism>
<comment type="caution">
    <text evidence="8">The sequence shown here is derived from an EMBL/GenBank/DDBJ whole genome shotgun (WGS) entry which is preliminary data.</text>
</comment>
<evidence type="ECO:0000313" key="8">
    <source>
        <dbReference type="EMBL" id="MBB3092624.1"/>
    </source>
</evidence>
<evidence type="ECO:0000256" key="4">
    <source>
        <dbReference type="ARBA" id="ARBA00022692"/>
    </source>
</evidence>
<feature type="transmembrane region" description="Helical" evidence="7">
    <location>
        <begin position="45"/>
        <end position="65"/>
    </location>
</feature>
<dbReference type="GO" id="GO:0005886">
    <property type="term" value="C:plasma membrane"/>
    <property type="evidence" value="ECO:0007669"/>
    <property type="project" value="UniProtKB-SubCell"/>
</dbReference>
<evidence type="ECO:0000256" key="6">
    <source>
        <dbReference type="ARBA" id="ARBA00023136"/>
    </source>
</evidence>
<proteinExistence type="predicted"/>
<feature type="transmembrane region" description="Helical" evidence="7">
    <location>
        <begin position="12"/>
        <end position="33"/>
    </location>
</feature>
<comment type="subcellular location">
    <subcellularLocation>
        <location evidence="1">Cell membrane</location>
        <topology evidence="1">Multi-pass membrane protein</topology>
    </subcellularLocation>
</comment>
<evidence type="ECO:0000256" key="1">
    <source>
        <dbReference type="ARBA" id="ARBA00004651"/>
    </source>
</evidence>
<feature type="transmembrane region" description="Helical" evidence="7">
    <location>
        <begin position="185"/>
        <end position="203"/>
    </location>
</feature>
<reference evidence="8 9" key="1">
    <citation type="submission" date="2020-08" db="EMBL/GenBank/DDBJ databases">
        <title>Genomic Encyclopedia of Type Strains, Phase III (KMG-III): the genomes of soil and plant-associated and newly described type strains.</title>
        <authorList>
            <person name="Whitman W."/>
        </authorList>
    </citation>
    <scope>NUCLEOTIDE SEQUENCE [LARGE SCALE GENOMIC DNA]</scope>
    <source>
        <strain evidence="8 9">CECT 3287</strain>
    </source>
</reference>
<dbReference type="Proteomes" id="UP000590749">
    <property type="component" value="Unassembled WGS sequence"/>
</dbReference>
<evidence type="ECO:0000256" key="2">
    <source>
        <dbReference type="ARBA" id="ARBA00022448"/>
    </source>
</evidence>
<dbReference type="RefSeq" id="WP_183215664.1">
    <property type="nucleotide sequence ID" value="NZ_BMPW01000001.1"/>
</dbReference>
<keyword evidence="6 7" id="KW-0472">Membrane</keyword>
<keyword evidence="4 7" id="KW-0812">Transmembrane</keyword>
<evidence type="ECO:0000256" key="5">
    <source>
        <dbReference type="ARBA" id="ARBA00022989"/>
    </source>
</evidence>
<name>A0A7W5AB93_9ACTN</name>
<protein>
    <submittedName>
        <fullName evidence="8">Cobalt/nickel transport system permease protein</fullName>
    </submittedName>
</protein>
<keyword evidence="9" id="KW-1185">Reference proteome</keyword>
<keyword evidence="2" id="KW-0813">Transport</keyword>
<evidence type="ECO:0000256" key="7">
    <source>
        <dbReference type="SAM" id="Phobius"/>
    </source>
</evidence>
<dbReference type="Pfam" id="PF01891">
    <property type="entry name" value="CbiM"/>
    <property type="match status" value="1"/>
</dbReference>
<dbReference type="EMBL" id="JACHXF010000001">
    <property type="protein sequence ID" value="MBB3092624.1"/>
    <property type="molecule type" value="Genomic_DNA"/>
</dbReference>
<dbReference type="PANTHER" id="PTHR34229:SF1">
    <property type="entry name" value="METAL TRANSPORT PROTEIN HI_1621-RELATED"/>
    <property type="match status" value="1"/>
</dbReference>
<keyword evidence="5 7" id="KW-1133">Transmembrane helix</keyword>
<dbReference type="PANTHER" id="PTHR34229">
    <property type="entry name" value="METAL TRANSPORT PROTEIN HI_1621-RELATED"/>
    <property type="match status" value="1"/>
</dbReference>
<dbReference type="Gene3D" id="1.10.1760.20">
    <property type="match status" value="1"/>
</dbReference>
<dbReference type="InterPro" id="IPR002751">
    <property type="entry name" value="CbiM/NikMN"/>
</dbReference>
<accession>A0A7W5AB93</accession>
<keyword evidence="3" id="KW-1003">Cell membrane</keyword>
<gene>
    <name evidence="8" type="ORF">FHR83_000258</name>
</gene>
<feature type="transmembrane region" description="Helical" evidence="7">
    <location>
        <begin position="72"/>
        <end position="97"/>
    </location>
</feature>
<evidence type="ECO:0000313" key="9">
    <source>
        <dbReference type="Proteomes" id="UP000590749"/>
    </source>
</evidence>